<evidence type="ECO:0000313" key="2">
    <source>
        <dbReference type="Proteomes" id="UP001175271"/>
    </source>
</evidence>
<dbReference type="GO" id="GO:0006352">
    <property type="term" value="P:DNA-templated transcription initiation"/>
    <property type="evidence" value="ECO:0007669"/>
    <property type="project" value="InterPro"/>
</dbReference>
<evidence type="ECO:0000313" key="1">
    <source>
        <dbReference type="EMBL" id="KAK0416551.1"/>
    </source>
</evidence>
<protein>
    <submittedName>
        <fullName evidence="1">Uncharacterized protein</fullName>
    </submittedName>
</protein>
<gene>
    <name evidence="1" type="ORF">QR680_012555</name>
</gene>
<dbReference type="InterPro" id="IPR003923">
    <property type="entry name" value="TAF10"/>
</dbReference>
<organism evidence="1 2">
    <name type="scientific">Steinernema hermaphroditum</name>
    <dbReference type="NCBI Taxonomy" id="289476"/>
    <lineage>
        <taxon>Eukaryota</taxon>
        <taxon>Metazoa</taxon>
        <taxon>Ecdysozoa</taxon>
        <taxon>Nematoda</taxon>
        <taxon>Chromadorea</taxon>
        <taxon>Rhabditida</taxon>
        <taxon>Tylenchina</taxon>
        <taxon>Panagrolaimomorpha</taxon>
        <taxon>Strongyloidoidea</taxon>
        <taxon>Steinernematidae</taxon>
        <taxon>Steinernema</taxon>
    </lineage>
</organism>
<proteinExistence type="predicted"/>
<accession>A0AA39M005</accession>
<keyword evidence="2" id="KW-1185">Reference proteome</keyword>
<sequence>MSEKYKEESKEKPDPHALISGIGAFPMTIPDEVMKFYLEKNGITTVGPQVGRLVALDAKRRLVELLKKSMEIGMKEGTVQPNARVSLTTELLLKATGKPSK</sequence>
<dbReference type="Pfam" id="PF03540">
    <property type="entry name" value="TAF10"/>
    <property type="match status" value="1"/>
</dbReference>
<dbReference type="EMBL" id="JAUCMV010000002">
    <property type="protein sequence ID" value="KAK0416551.1"/>
    <property type="molecule type" value="Genomic_DNA"/>
</dbReference>
<dbReference type="Proteomes" id="UP001175271">
    <property type="component" value="Unassembled WGS sequence"/>
</dbReference>
<dbReference type="GO" id="GO:0005634">
    <property type="term" value="C:nucleus"/>
    <property type="evidence" value="ECO:0007669"/>
    <property type="project" value="InterPro"/>
</dbReference>
<reference evidence="1" key="1">
    <citation type="submission" date="2023-06" db="EMBL/GenBank/DDBJ databases">
        <title>Genomic analysis of the entomopathogenic nematode Steinernema hermaphroditum.</title>
        <authorList>
            <person name="Schwarz E.M."/>
            <person name="Heppert J.K."/>
            <person name="Baniya A."/>
            <person name="Schwartz H.T."/>
            <person name="Tan C.-H."/>
            <person name="Antoshechkin I."/>
            <person name="Sternberg P.W."/>
            <person name="Goodrich-Blair H."/>
            <person name="Dillman A.R."/>
        </authorList>
    </citation>
    <scope>NUCLEOTIDE SEQUENCE</scope>
    <source>
        <strain evidence="1">PS9179</strain>
        <tissue evidence="1">Whole animal</tissue>
    </source>
</reference>
<comment type="caution">
    <text evidence="1">The sequence shown here is derived from an EMBL/GenBank/DDBJ whole genome shotgun (WGS) entry which is preliminary data.</text>
</comment>
<name>A0AA39M005_9BILA</name>
<dbReference type="AlphaFoldDB" id="A0AA39M005"/>